<comment type="similarity">
    <text evidence="1">Belongs to the FAM216 family.</text>
</comment>
<dbReference type="Pfam" id="PF15107">
    <property type="entry name" value="FAM216B"/>
    <property type="match status" value="1"/>
</dbReference>
<dbReference type="FunCoup" id="A0A6P8S8B9">
    <property type="interactions" value="254"/>
</dbReference>
<dbReference type="InterPro" id="IPR029373">
    <property type="entry name" value="FAM216"/>
</dbReference>
<dbReference type="OrthoDB" id="5980156at2759"/>
<feature type="compositionally biased region" description="Polar residues" evidence="2">
    <location>
        <begin position="219"/>
        <end position="232"/>
    </location>
</feature>
<dbReference type="PANTHER" id="PTHR16476:SF4">
    <property type="entry name" value="PROTEIN FAM216A"/>
    <property type="match status" value="1"/>
</dbReference>
<dbReference type="CTD" id="29902"/>
<name>A0A6P8S8B9_GEOSA</name>
<evidence type="ECO:0000313" key="3">
    <source>
        <dbReference type="Proteomes" id="UP000515159"/>
    </source>
</evidence>
<dbReference type="AlphaFoldDB" id="A0A6P8S8B9"/>
<organism evidence="3 4">
    <name type="scientific">Geotrypetes seraphini</name>
    <name type="common">Gaboon caecilian</name>
    <name type="synonym">Caecilia seraphini</name>
    <dbReference type="NCBI Taxonomy" id="260995"/>
    <lineage>
        <taxon>Eukaryota</taxon>
        <taxon>Metazoa</taxon>
        <taxon>Chordata</taxon>
        <taxon>Craniata</taxon>
        <taxon>Vertebrata</taxon>
        <taxon>Euteleostomi</taxon>
        <taxon>Amphibia</taxon>
        <taxon>Gymnophiona</taxon>
        <taxon>Geotrypetes</taxon>
    </lineage>
</organism>
<evidence type="ECO:0000256" key="2">
    <source>
        <dbReference type="SAM" id="MobiDB-lite"/>
    </source>
</evidence>
<gene>
    <name evidence="4" type="primary">FAM216A</name>
</gene>
<feature type="region of interest" description="Disordered" evidence="2">
    <location>
        <begin position="213"/>
        <end position="276"/>
    </location>
</feature>
<protein>
    <submittedName>
        <fullName evidence="4">Protein FAM216A</fullName>
    </submittedName>
</protein>
<evidence type="ECO:0000256" key="1">
    <source>
        <dbReference type="ARBA" id="ARBA00008615"/>
    </source>
</evidence>
<dbReference type="GeneID" id="117366136"/>
<dbReference type="InParanoid" id="A0A6P8S8B9"/>
<sequence>MLILLFFGQSYNKTMKKQVTFIAQDDRSLQVCKRQTWQCPAEKRLRTRPVGYHYYQNQKYTAPASVTGKTDKFEGKKESGTILSHAAQVKTIHIPKPMMTAPFLKHPDLTTGQKRYLWSIARIYSTSFMRAFIKKQYMNLSHHQKQLGALRCNGLKTSEKNQVKPESLQGQHTWRKTSQISVESTLTPVSSVHSSSARDGKLNLLYKQRLKPGALPRTGNKSQQIQQSSSARESLRQLGSACQSAPSESEQKTEEELISESLNSISIETDEEKVCQ</sequence>
<keyword evidence="3" id="KW-1185">Reference proteome</keyword>
<accession>A0A6P8S8B9</accession>
<dbReference type="RefSeq" id="XP_033813168.1">
    <property type="nucleotide sequence ID" value="XM_033957277.1"/>
</dbReference>
<dbReference type="Proteomes" id="UP000515159">
    <property type="component" value="Chromosome 8"/>
</dbReference>
<proteinExistence type="inferred from homology"/>
<reference evidence="4" key="1">
    <citation type="submission" date="2025-08" db="UniProtKB">
        <authorList>
            <consortium name="RefSeq"/>
        </authorList>
    </citation>
    <scope>IDENTIFICATION</scope>
</reference>
<dbReference type="PANTHER" id="PTHR16476">
    <property type="entry name" value="FAMILY WITH SEQUENCE SIMILARITY 216 MEMBER A"/>
    <property type="match status" value="1"/>
</dbReference>
<evidence type="ECO:0000313" key="4">
    <source>
        <dbReference type="RefSeq" id="XP_033813168.1"/>
    </source>
</evidence>
<dbReference type="KEGG" id="gsh:117366136"/>